<keyword evidence="1" id="KW-1133">Transmembrane helix</keyword>
<dbReference type="InterPro" id="IPR005133">
    <property type="entry name" value="PhaG_MnhG_YufB"/>
</dbReference>
<evidence type="ECO:0000313" key="2">
    <source>
        <dbReference type="EMBL" id="MDN2481015.1"/>
    </source>
</evidence>
<feature type="transmembrane region" description="Helical" evidence="1">
    <location>
        <begin position="64"/>
        <end position="86"/>
    </location>
</feature>
<proteinExistence type="predicted"/>
<dbReference type="RefSeq" id="WP_289962448.1">
    <property type="nucleotide sequence ID" value="NZ_JAUEOZ010000001.1"/>
</dbReference>
<feature type="transmembrane region" description="Helical" evidence="1">
    <location>
        <begin position="6"/>
        <end position="25"/>
    </location>
</feature>
<dbReference type="PANTHER" id="PTHR34703:SF1">
    <property type="entry name" value="ANTIPORTER SUBUNIT MNHG2-RELATED"/>
    <property type="match status" value="1"/>
</dbReference>
<accession>A0ABT7XZ05</accession>
<dbReference type="Pfam" id="PF03334">
    <property type="entry name" value="PhaG_MnhG_YufB"/>
    <property type="match status" value="1"/>
</dbReference>
<dbReference type="Proteomes" id="UP001169719">
    <property type="component" value="Unassembled WGS sequence"/>
</dbReference>
<organism evidence="2 3">
    <name type="scientific">Vibrio agarivorans</name>
    <dbReference type="NCBI Taxonomy" id="153622"/>
    <lineage>
        <taxon>Bacteria</taxon>
        <taxon>Pseudomonadati</taxon>
        <taxon>Pseudomonadota</taxon>
        <taxon>Gammaproteobacteria</taxon>
        <taxon>Vibrionales</taxon>
        <taxon>Vibrionaceae</taxon>
        <taxon>Vibrio</taxon>
    </lineage>
</organism>
<dbReference type="EMBL" id="JAUEOZ010000001">
    <property type="protein sequence ID" value="MDN2481015.1"/>
    <property type="molecule type" value="Genomic_DNA"/>
</dbReference>
<dbReference type="NCBIfam" id="TIGR01300">
    <property type="entry name" value="CPA3_mnhG_phaG"/>
    <property type="match status" value="1"/>
</dbReference>
<name>A0ABT7XZ05_9VIBR</name>
<keyword evidence="1" id="KW-0812">Transmembrane</keyword>
<protein>
    <submittedName>
        <fullName evidence="2">Monovalent cation/H(+) antiporter subunit G</fullName>
    </submittedName>
</protein>
<evidence type="ECO:0000313" key="3">
    <source>
        <dbReference type="Proteomes" id="UP001169719"/>
    </source>
</evidence>
<comment type="caution">
    <text evidence="2">The sequence shown here is derived from an EMBL/GenBank/DDBJ whole genome shotgun (WGS) entry which is preliminary data.</text>
</comment>
<dbReference type="PANTHER" id="PTHR34703">
    <property type="entry name" value="ANTIPORTER SUBUNIT MNHG2-RELATED"/>
    <property type="match status" value="1"/>
</dbReference>
<keyword evidence="3" id="KW-1185">Reference proteome</keyword>
<gene>
    <name evidence="2" type="primary">mnhG</name>
    <name evidence="2" type="ORF">QWJ08_06370</name>
</gene>
<reference evidence="2" key="1">
    <citation type="submission" date="2024-05" db="EMBL/GenBank/DDBJ databases">
        <title>Genome Sequences of Four Agar- Degrading Marine Bacteria.</title>
        <authorList>
            <person name="Phillips E.K."/>
            <person name="Shaffer J.C."/>
            <person name="Henson M.W."/>
            <person name="Temperton B."/>
            <person name="Thrash C.J."/>
            <person name="Martin M.O."/>
        </authorList>
    </citation>
    <scope>NUCLEOTIDE SEQUENCE</scope>
    <source>
        <strain evidence="2">EKP203</strain>
    </source>
</reference>
<sequence>MMIDFFVAVFALMGSFLMLLASIGLNRMPDLLTRMHATTKAGALGVGLLVIAFAIVFWEDTSIIVRAGAVVVFIMVTAPIAAHVLARTSYFVGVEVWEGTVKDAIKEQYDMDTHQLSSKNCTNTKEHSTPQ</sequence>
<feature type="transmembrane region" description="Helical" evidence="1">
    <location>
        <begin position="37"/>
        <end position="58"/>
    </location>
</feature>
<keyword evidence="1" id="KW-0472">Membrane</keyword>
<evidence type="ECO:0000256" key="1">
    <source>
        <dbReference type="SAM" id="Phobius"/>
    </source>
</evidence>
<dbReference type="NCBIfam" id="NF009314">
    <property type="entry name" value="PRK12674.1-2"/>
    <property type="match status" value="1"/>
</dbReference>